<evidence type="ECO:0000313" key="3">
    <source>
        <dbReference type="Proteomes" id="UP000295023"/>
    </source>
</evidence>
<name>A0A4R4DMI4_9PROT</name>
<keyword evidence="3" id="KW-1185">Reference proteome</keyword>
<protein>
    <submittedName>
        <fullName evidence="2">Uncharacterized protein</fullName>
    </submittedName>
</protein>
<sequence>MSEDETAAGQPRVERQTRCRLGEEDAPRAGSILAALRRSPLVGASLDWSREETPGCDVSRPAPASLAPPG</sequence>
<feature type="region of interest" description="Disordered" evidence="1">
    <location>
        <begin position="1"/>
        <end position="26"/>
    </location>
</feature>
<reference evidence="2 3" key="1">
    <citation type="submission" date="2019-03" db="EMBL/GenBank/DDBJ databases">
        <title>Paracraurococcus aquatilis NE82 genome sequence.</title>
        <authorList>
            <person name="Zhao Y."/>
            <person name="Du Z."/>
        </authorList>
    </citation>
    <scope>NUCLEOTIDE SEQUENCE [LARGE SCALE GENOMIC DNA]</scope>
    <source>
        <strain evidence="2 3">NE82</strain>
    </source>
</reference>
<accession>A0A4R4DMI4</accession>
<gene>
    <name evidence="2" type="ORF">EXY23_13170</name>
</gene>
<feature type="region of interest" description="Disordered" evidence="1">
    <location>
        <begin position="48"/>
        <end position="70"/>
    </location>
</feature>
<dbReference type="Proteomes" id="UP000295023">
    <property type="component" value="Unassembled WGS sequence"/>
</dbReference>
<feature type="compositionally biased region" description="Basic and acidic residues" evidence="1">
    <location>
        <begin position="12"/>
        <end position="26"/>
    </location>
</feature>
<dbReference type="EMBL" id="SKBM01000011">
    <property type="protein sequence ID" value="TCZ61077.1"/>
    <property type="molecule type" value="Genomic_DNA"/>
</dbReference>
<organism evidence="2 3">
    <name type="scientific">Roseicella aquatilis</name>
    <dbReference type="NCBI Taxonomy" id="2527868"/>
    <lineage>
        <taxon>Bacteria</taxon>
        <taxon>Pseudomonadati</taxon>
        <taxon>Pseudomonadota</taxon>
        <taxon>Alphaproteobacteria</taxon>
        <taxon>Acetobacterales</taxon>
        <taxon>Roseomonadaceae</taxon>
        <taxon>Roseicella</taxon>
    </lineage>
</organism>
<dbReference type="OrthoDB" id="7360905at2"/>
<proteinExistence type="predicted"/>
<comment type="caution">
    <text evidence="2">The sequence shown here is derived from an EMBL/GenBank/DDBJ whole genome shotgun (WGS) entry which is preliminary data.</text>
</comment>
<dbReference type="AlphaFoldDB" id="A0A4R4DMI4"/>
<evidence type="ECO:0000256" key="1">
    <source>
        <dbReference type="SAM" id="MobiDB-lite"/>
    </source>
</evidence>
<evidence type="ECO:0000313" key="2">
    <source>
        <dbReference type="EMBL" id="TCZ61077.1"/>
    </source>
</evidence>